<dbReference type="InterPro" id="IPR001810">
    <property type="entry name" value="F-box_dom"/>
</dbReference>
<evidence type="ECO:0000259" key="1">
    <source>
        <dbReference type="Pfam" id="PF12937"/>
    </source>
</evidence>
<proteinExistence type="predicted"/>
<dbReference type="Proteomes" id="UP000800039">
    <property type="component" value="Unassembled WGS sequence"/>
</dbReference>
<dbReference type="SUPFAM" id="SSF81383">
    <property type="entry name" value="F-box domain"/>
    <property type="match status" value="1"/>
</dbReference>
<reference evidence="2" key="1">
    <citation type="submission" date="2020-01" db="EMBL/GenBank/DDBJ databases">
        <authorList>
            <consortium name="DOE Joint Genome Institute"/>
            <person name="Haridas S."/>
            <person name="Albert R."/>
            <person name="Binder M."/>
            <person name="Bloem J."/>
            <person name="Labutti K."/>
            <person name="Salamov A."/>
            <person name="Andreopoulos B."/>
            <person name="Baker S.E."/>
            <person name="Barry K."/>
            <person name="Bills G."/>
            <person name="Bluhm B.H."/>
            <person name="Cannon C."/>
            <person name="Castanera R."/>
            <person name="Culley D.E."/>
            <person name="Daum C."/>
            <person name="Ezra D."/>
            <person name="Gonzalez J.B."/>
            <person name="Henrissat B."/>
            <person name="Kuo A."/>
            <person name="Liang C."/>
            <person name="Lipzen A."/>
            <person name="Lutzoni F."/>
            <person name="Magnuson J."/>
            <person name="Mondo S."/>
            <person name="Nolan M."/>
            <person name="Ohm R."/>
            <person name="Pangilinan J."/>
            <person name="Park H.-J."/>
            <person name="Ramirez L."/>
            <person name="Alfaro M."/>
            <person name="Sun H."/>
            <person name="Tritt A."/>
            <person name="Yoshinaga Y."/>
            <person name="Zwiers L.-H."/>
            <person name="Turgeon B.G."/>
            <person name="Goodwin S.B."/>
            <person name="Spatafora J.W."/>
            <person name="Crous P.W."/>
            <person name="Grigoriev I.V."/>
        </authorList>
    </citation>
    <scope>NUCLEOTIDE SEQUENCE</scope>
    <source>
        <strain evidence="2">CBS 394.84</strain>
    </source>
</reference>
<evidence type="ECO:0000313" key="2">
    <source>
        <dbReference type="EMBL" id="KAF1848735.1"/>
    </source>
</evidence>
<accession>A0A9P4LB62</accession>
<protein>
    <recommendedName>
        <fullName evidence="1">F-box domain-containing protein</fullName>
    </recommendedName>
</protein>
<dbReference type="OrthoDB" id="3669482at2759"/>
<dbReference type="GeneID" id="63848985"/>
<organism evidence="2 3">
    <name type="scientific">Cucurbitaria berberidis CBS 394.84</name>
    <dbReference type="NCBI Taxonomy" id="1168544"/>
    <lineage>
        <taxon>Eukaryota</taxon>
        <taxon>Fungi</taxon>
        <taxon>Dikarya</taxon>
        <taxon>Ascomycota</taxon>
        <taxon>Pezizomycotina</taxon>
        <taxon>Dothideomycetes</taxon>
        <taxon>Pleosporomycetidae</taxon>
        <taxon>Pleosporales</taxon>
        <taxon>Pleosporineae</taxon>
        <taxon>Cucurbitariaceae</taxon>
        <taxon>Cucurbitaria</taxon>
    </lineage>
</organism>
<comment type="caution">
    <text evidence="2">The sequence shown here is derived from an EMBL/GenBank/DDBJ whole genome shotgun (WGS) entry which is preliminary data.</text>
</comment>
<dbReference type="AlphaFoldDB" id="A0A9P4LB62"/>
<dbReference type="RefSeq" id="XP_040791298.1">
    <property type="nucleotide sequence ID" value="XM_040931733.1"/>
</dbReference>
<name>A0A9P4LB62_9PLEO</name>
<sequence length="435" mass="50008">MSDKHSTITHRAEDGFGEAFNNAVPAPPPNIGPPKLLQLPDELLLTIAMNLDGRSRNKDLRNLALTCHRFRGVAQEILICNAILTPDAVCRNLELLFEHPEHIHKLPSHLDLLGRGYRSDDIWYPTSDDFAQAYGEVMIKTCGLGYGLDWIKDFSRGAESRTSACLAILILLRPRLEHLSISDHCINECILFSKCVEQRIPVRFRIFGYQPTASSNIPQWRTLIINTFAPKLLTLEVVDTSYGGMLNRLGFRKFQNLRQLSVSADHIIFLSRAHALVPLYEPSDPIDVLPNSLRSLQIYVEDFTSECGSIYEWLEKLRNQQNAFPLLRTIRLFFKVTLQAFQNYSKSDSTERYWSRFSDTSNQAKHKLELLESWRDWDISLEMFFLKLEGPPRPEGIDAWNQHYKALMRTPLDPDANDLCHFLQVPYNHVLEGVR</sequence>
<dbReference type="EMBL" id="ML976615">
    <property type="protein sequence ID" value="KAF1848735.1"/>
    <property type="molecule type" value="Genomic_DNA"/>
</dbReference>
<keyword evidence="3" id="KW-1185">Reference proteome</keyword>
<evidence type="ECO:0000313" key="3">
    <source>
        <dbReference type="Proteomes" id="UP000800039"/>
    </source>
</evidence>
<dbReference type="Pfam" id="PF12937">
    <property type="entry name" value="F-box-like"/>
    <property type="match status" value="1"/>
</dbReference>
<dbReference type="InterPro" id="IPR036047">
    <property type="entry name" value="F-box-like_dom_sf"/>
</dbReference>
<feature type="domain" description="F-box" evidence="1">
    <location>
        <begin position="37"/>
        <end position="76"/>
    </location>
</feature>
<gene>
    <name evidence="2" type="ORF">K460DRAFT_353678</name>
</gene>